<accession>A0ABW7TX67</accession>
<evidence type="ECO:0000256" key="3">
    <source>
        <dbReference type="ARBA" id="ARBA00022989"/>
    </source>
</evidence>
<feature type="transmembrane region" description="Helical" evidence="5">
    <location>
        <begin position="37"/>
        <end position="54"/>
    </location>
</feature>
<reference evidence="7 8" key="1">
    <citation type="submission" date="2024-10" db="EMBL/GenBank/DDBJ databases">
        <title>The Natural Products Discovery Center: Release of the First 8490 Sequenced Strains for Exploring Actinobacteria Biosynthetic Diversity.</title>
        <authorList>
            <person name="Kalkreuter E."/>
            <person name="Kautsar S.A."/>
            <person name="Yang D."/>
            <person name="Bader C.D."/>
            <person name="Teijaro C.N."/>
            <person name="Fluegel L."/>
            <person name="Davis C.M."/>
            <person name="Simpson J.R."/>
            <person name="Lauterbach L."/>
            <person name="Steele A.D."/>
            <person name="Gui C."/>
            <person name="Meng S."/>
            <person name="Li G."/>
            <person name="Viehrig K."/>
            <person name="Ye F."/>
            <person name="Su P."/>
            <person name="Kiefer A.F."/>
            <person name="Nichols A."/>
            <person name="Cepeda A.J."/>
            <person name="Yan W."/>
            <person name="Fan B."/>
            <person name="Jiang Y."/>
            <person name="Adhikari A."/>
            <person name="Zheng C.-J."/>
            <person name="Schuster L."/>
            <person name="Cowan T.M."/>
            <person name="Smanski M.J."/>
            <person name="Chevrette M.G."/>
            <person name="De Carvalho L.P.S."/>
            <person name="Shen B."/>
        </authorList>
    </citation>
    <scope>NUCLEOTIDE SEQUENCE [LARGE SCALE GENOMIC DNA]</scope>
    <source>
        <strain evidence="7 8">NPDC020568</strain>
    </source>
</reference>
<sequence>MSDTAAQGPAAPLLPEPDYRFTLANERTFLAWQRTSLGLLAAAVAALHLLPGAAPDAVAFALGGLLGSAAVLSAAGGLLRWRSNDRAIRHDRPLPTGRLTTALAAGLAAVGVVVVIVSVAASLTMAN</sequence>
<dbReference type="InterPro" id="IPR003807">
    <property type="entry name" value="DUF202"/>
</dbReference>
<keyword evidence="3 5" id="KW-1133">Transmembrane helix</keyword>
<feature type="transmembrane region" description="Helical" evidence="5">
    <location>
        <begin position="102"/>
        <end position="126"/>
    </location>
</feature>
<dbReference type="GeneID" id="93508274"/>
<comment type="subcellular location">
    <subcellularLocation>
        <location evidence="1">Endomembrane system</location>
        <topology evidence="1">Multi-pass membrane protein</topology>
    </subcellularLocation>
</comment>
<feature type="domain" description="DUF202" evidence="6">
    <location>
        <begin position="20"/>
        <end position="86"/>
    </location>
</feature>
<keyword evidence="4 5" id="KW-0472">Membrane</keyword>
<dbReference type="Proteomes" id="UP001611263">
    <property type="component" value="Unassembled WGS sequence"/>
</dbReference>
<keyword evidence="2 5" id="KW-0812">Transmembrane</keyword>
<evidence type="ECO:0000313" key="7">
    <source>
        <dbReference type="EMBL" id="MFI1465430.1"/>
    </source>
</evidence>
<feature type="transmembrane region" description="Helical" evidence="5">
    <location>
        <begin position="60"/>
        <end position="81"/>
    </location>
</feature>
<proteinExistence type="predicted"/>
<evidence type="ECO:0000259" key="6">
    <source>
        <dbReference type="Pfam" id="PF02656"/>
    </source>
</evidence>
<evidence type="ECO:0000256" key="5">
    <source>
        <dbReference type="SAM" id="Phobius"/>
    </source>
</evidence>
<evidence type="ECO:0000256" key="2">
    <source>
        <dbReference type="ARBA" id="ARBA00022692"/>
    </source>
</evidence>
<evidence type="ECO:0000256" key="4">
    <source>
        <dbReference type="ARBA" id="ARBA00023136"/>
    </source>
</evidence>
<protein>
    <submittedName>
        <fullName evidence="7">YidH family protein</fullName>
    </submittedName>
</protein>
<keyword evidence="8" id="KW-1185">Reference proteome</keyword>
<dbReference type="EMBL" id="JBIRUQ010000018">
    <property type="protein sequence ID" value="MFI1465430.1"/>
    <property type="molecule type" value="Genomic_DNA"/>
</dbReference>
<comment type="caution">
    <text evidence="7">The sequence shown here is derived from an EMBL/GenBank/DDBJ whole genome shotgun (WGS) entry which is preliminary data.</text>
</comment>
<evidence type="ECO:0000313" key="8">
    <source>
        <dbReference type="Proteomes" id="UP001611263"/>
    </source>
</evidence>
<dbReference type="Pfam" id="PF02656">
    <property type="entry name" value="DUF202"/>
    <property type="match status" value="1"/>
</dbReference>
<gene>
    <name evidence="7" type="ORF">ACH4WX_32370</name>
</gene>
<organism evidence="7 8">
    <name type="scientific">Nocardia carnea</name>
    <dbReference type="NCBI Taxonomy" id="37328"/>
    <lineage>
        <taxon>Bacteria</taxon>
        <taxon>Bacillati</taxon>
        <taxon>Actinomycetota</taxon>
        <taxon>Actinomycetes</taxon>
        <taxon>Mycobacteriales</taxon>
        <taxon>Nocardiaceae</taxon>
        <taxon>Nocardia</taxon>
    </lineage>
</organism>
<dbReference type="RefSeq" id="WP_033247686.1">
    <property type="nucleotide sequence ID" value="NZ_JBIRUQ010000018.1"/>
</dbReference>
<name>A0ABW7TX67_9NOCA</name>
<evidence type="ECO:0000256" key="1">
    <source>
        <dbReference type="ARBA" id="ARBA00004127"/>
    </source>
</evidence>